<feature type="compositionally biased region" description="Basic residues" evidence="1">
    <location>
        <begin position="68"/>
        <end position="77"/>
    </location>
</feature>
<feature type="region of interest" description="Disordered" evidence="1">
    <location>
        <begin position="1"/>
        <end position="21"/>
    </location>
</feature>
<protein>
    <submittedName>
        <fullName evidence="2">Uncharacterized protein</fullName>
    </submittedName>
</protein>
<organism evidence="2 3">
    <name type="scientific">Polyplax serrata</name>
    <name type="common">Common mouse louse</name>
    <dbReference type="NCBI Taxonomy" id="468196"/>
    <lineage>
        <taxon>Eukaryota</taxon>
        <taxon>Metazoa</taxon>
        <taxon>Ecdysozoa</taxon>
        <taxon>Arthropoda</taxon>
        <taxon>Hexapoda</taxon>
        <taxon>Insecta</taxon>
        <taxon>Pterygota</taxon>
        <taxon>Neoptera</taxon>
        <taxon>Paraneoptera</taxon>
        <taxon>Psocodea</taxon>
        <taxon>Troctomorpha</taxon>
        <taxon>Phthiraptera</taxon>
        <taxon>Anoplura</taxon>
        <taxon>Polyplacidae</taxon>
        <taxon>Polyplax</taxon>
    </lineage>
</organism>
<evidence type="ECO:0000256" key="1">
    <source>
        <dbReference type="SAM" id="MobiDB-lite"/>
    </source>
</evidence>
<sequence>MNEEEEKKQKKEEKEEDEMMKKEVKAKCEKVSVNLGEIPSPLQKAARVNKVINLKICQGKPGKSATNRIKRRRKKKLSSKEREKG</sequence>
<accession>A0ABR1B4M8</accession>
<reference evidence="2 3" key="1">
    <citation type="submission" date="2023-09" db="EMBL/GenBank/DDBJ databases">
        <title>Genomes of two closely related lineages of the louse Polyplax serrata with different host specificities.</title>
        <authorList>
            <person name="Martinu J."/>
            <person name="Tarabai H."/>
            <person name="Stefka J."/>
            <person name="Hypsa V."/>
        </authorList>
    </citation>
    <scope>NUCLEOTIDE SEQUENCE [LARGE SCALE GENOMIC DNA]</scope>
    <source>
        <strain evidence="2">98ZLc_SE</strain>
    </source>
</reference>
<evidence type="ECO:0000313" key="2">
    <source>
        <dbReference type="EMBL" id="KAK6634891.1"/>
    </source>
</evidence>
<keyword evidence="3" id="KW-1185">Reference proteome</keyword>
<dbReference type="EMBL" id="JAWJWF010000003">
    <property type="protein sequence ID" value="KAK6634891.1"/>
    <property type="molecule type" value="Genomic_DNA"/>
</dbReference>
<evidence type="ECO:0000313" key="3">
    <source>
        <dbReference type="Proteomes" id="UP001359485"/>
    </source>
</evidence>
<name>A0ABR1B4M8_POLSC</name>
<feature type="region of interest" description="Disordered" evidence="1">
    <location>
        <begin position="59"/>
        <end position="85"/>
    </location>
</feature>
<gene>
    <name evidence="2" type="ORF">RUM44_000138</name>
</gene>
<dbReference type="Proteomes" id="UP001359485">
    <property type="component" value="Unassembled WGS sequence"/>
</dbReference>
<proteinExistence type="predicted"/>
<comment type="caution">
    <text evidence="2">The sequence shown here is derived from an EMBL/GenBank/DDBJ whole genome shotgun (WGS) entry which is preliminary data.</text>
</comment>